<feature type="region of interest" description="Disordered" evidence="3">
    <location>
        <begin position="1"/>
        <end position="23"/>
    </location>
</feature>
<evidence type="ECO:0000256" key="3">
    <source>
        <dbReference type="SAM" id="MobiDB-lite"/>
    </source>
</evidence>
<feature type="coiled-coil region" evidence="2">
    <location>
        <begin position="134"/>
        <end position="179"/>
    </location>
</feature>
<keyword evidence="2" id="KW-0175">Coiled coil</keyword>
<evidence type="ECO:0000313" key="7">
    <source>
        <dbReference type="Proteomes" id="UP000199470"/>
    </source>
</evidence>
<dbReference type="OrthoDB" id="9763857at2"/>
<dbReference type="PANTHER" id="PTHR45228">
    <property type="entry name" value="CYCLIC DI-GMP PHOSPHODIESTERASE TM_0186-RELATED"/>
    <property type="match status" value="1"/>
</dbReference>
<feature type="domain" description="HD-GYP" evidence="5">
    <location>
        <begin position="194"/>
        <end position="390"/>
    </location>
</feature>
<proteinExistence type="predicted"/>
<dbReference type="CDD" id="cd17569">
    <property type="entry name" value="REC_HupR-like"/>
    <property type="match status" value="1"/>
</dbReference>
<evidence type="ECO:0000313" key="6">
    <source>
        <dbReference type="EMBL" id="SFM14490.1"/>
    </source>
</evidence>
<dbReference type="SUPFAM" id="SSF52172">
    <property type="entry name" value="CheY-like"/>
    <property type="match status" value="1"/>
</dbReference>
<keyword evidence="1" id="KW-0597">Phosphoprotein</keyword>
<dbReference type="RefSeq" id="WP_093388438.1">
    <property type="nucleotide sequence ID" value="NZ_FOTW01000013.1"/>
</dbReference>
<dbReference type="SMART" id="SM00471">
    <property type="entry name" value="HDc"/>
    <property type="match status" value="1"/>
</dbReference>
<dbReference type="GO" id="GO:0008081">
    <property type="term" value="F:phosphoric diester hydrolase activity"/>
    <property type="evidence" value="ECO:0007669"/>
    <property type="project" value="UniProtKB-ARBA"/>
</dbReference>
<dbReference type="Pfam" id="PF13487">
    <property type="entry name" value="HD_5"/>
    <property type="match status" value="1"/>
</dbReference>
<dbReference type="Pfam" id="PF00072">
    <property type="entry name" value="Response_reg"/>
    <property type="match status" value="1"/>
</dbReference>
<dbReference type="AlphaFoldDB" id="A0A1I4NGQ6"/>
<feature type="compositionally biased region" description="Low complexity" evidence="3">
    <location>
        <begin position="1"/>
        <end position="18"/>
    </location>
</feature>
<dbReference type="InterPro" id="IPR011006">
    <property type="entry name" value="CheY-like_superfamily"/>
</dbReference>
<dbReference type="InterPro" id="IPR037522">
    <property type="entry name" value="HD_GYP_dom"/>
</dbReference>
<dbReference type="InterPro" id="IPR003607">
    <property type="entry name" value="HD/PDEase_dom"/>
</dbReference>
<dbReference type="GO" id="GO:0000160">
    <property type="term" value="P:phosphorelay signal transduction system"/>
    <property type="evidence" value="ECO:0007669"/>
    <property type="project" value="InterPro"/>
</dbReference>
<evidence type="ECO:0000256" key="1">
    <source>
        <dbReference type="PROSITE-ProRule" id="PRU00169"/>
    </source>
</evidence>
<dbReference type="Gene3D" id="1.10.3210.10">
    <property type="entry name" value="Hypothetical protein af1432"/>
    <property type="match status" value="1"/>
</dbReference>
<feature type="modified residue" description="4-aspartylphosphate" evidence="1">
    <location>
        <position position="73"/>
    </location>
</feature>
<dbReference type="InterPro" id="IPR001789">
    <property type="entry name" value="Sig_transdc_resp-reg_receiver"/>
</dbReference>
<evidence type="ECO:0000256" key="2">
    <source>
        <dbReference type="SAM" id="Coils"/>
    </source>
</evidence>
<organism evidence="6 7">
    <name type="scientific">Rugamonas rubra</name>
    <dbReference type="NCBI Taxonomy" id="758825"/>
    <lineage>
        <taxon>Bacteria</taxon>
        <taxon>Pseudomonadati</taxon>
        <taxon>Pseudomonadota</taxon>
        <taxon>Betaproteobacteria</taxon>
        <taxon>Burkholderiales</taxon>
        <taxon>Oxalobacteraceae</taxon>
        <taxon>Telluria group</taxon>
        <taxon>Rugamonas</taxon>
    </lineage>
</organism>
<protein>
    <submittedName>
        <fullName evidence="6">Response regulator c-di-GMP phosphodiesterase, RpfG family, contains REC and HD-GYP domains</fullName>
    </submittedName>
</protein>
<dbReference type="PROSITE" id="PS50110">
    <property type="entry name" value="RESPONSE_REGULATORY"/>
    <property type="match status" value="1"/>
</dbReference>
<keyword evidence="7" id="KW-1185">Reference proteome</keyword>
<dbReference type="InterPro" id="IPR052020">
    <property type="entry name" value="Cyclic_di-GMP/3'3'-cGAMP_PDE"/>
</dbReference>
<gene>
    <name evidence="6" type="ORF">SAMN02982985_02942</name>
</gene>
<evidence type="ECO:0000259" key="5">
    <source>
        <dbReference type="PROSITE" id="PS51832"/>
    </source>
</evidence>
<feature type="domain" description="Response regulatory" evidence="4">
    <location>
        <begin position="24"/>
        <end position="139"/>
    </location>
</feature>
<dbReference type="Proteomes" id="UP000199470">
    <property type="component" value="Unassembled WGS sequence"/>
</dbReference>
<evidence type="ECO:0000259" key="4">
    <source>
        <dbReference type="PROSITE" id="PS50110"/>
    </source>
</evidence>
<dbReference type="PROSITE" id="PS51832">
    <property type="entry name" value="HD_GYP"/>
    <property type="match status" value="1"/>
</dbReference>
<dbReference type="SUPFAM" id="SSF109604">
    <property type="entry name" value="HD-domain/PDEase-like"/>
    <property type="match status" value="1"/>
</dbReference>
<dbReference type="CDD" id="cd00077">
    <property type="entry name" value="HDc"/>
    <property type="match status" value="1"/>
</dbReference>
<dbReference type="SMART" id="SM00448">
    <property type="entry name" value="REC"/>
    <property type="match status" value="1"/>
</dbReference>
<dbReference type="Gene3D" id="3.40.50.2300">
    <property type="match status" value="1"/>
</dbReference>
<sequence>MSETAPSLAAAGAPDSPDAAPPPTLLCVDDEPNILSALRRLFRAKGYRVLTAEGGAAGLELLRQQPVDLVISDMRMPEMDGARFLAEVRAHWPDTVRLLLTGYSDIQSILDAINCGEIYRYITKPWDDNDILLVVRHALERRALEQDKRRLEALTARQNAELKALNAGLEAKVEARTRQLRTLHEAAVAANEKLKSNFITTIKIFSNLIELRNTNLSGHTRLVADLARKIAVKLGLEAREVQEIFVAALLHDMGKIGFSDEMLATPLTLLAGDKLGLYRKHPVRAEQLLMPLQDLRASATILRAQLERFDGNGFPDGLAGLAIPIGARVLALATDYYNLQQGAMVQRHLRPEEAKSLILDASGKRYDPHVVAAFRQIVDGGADEGPGGVEVLSGELVPGMVLARDLISRDGLMLLTGEHVLDARMIQQVQDFESKSEGRLAIWVRNPKGPA</sequence>
<reference evidence="6 7" key="1">
    <citation type="submission" date="2016-10" db="EMBL/GenBank/DDBJ databases">
        <authorList>
            <person name="de Groot N.N."/>
        </authorList>
    </citation>
    <scope>NUCLEOTIDE SEQUENCE [LARGE SCALE GENOMIC DNA]</scope>
    <source>
        <strain evidence="6 7">ATCC 43154</strain>
    </source>
</reference>
<dbReference type="PANTHER" id="PTHR45228:SF8">
    <property type="entry name" value="TWO-COMPONENT RESPONSE REGULATOR-RELATED"/>
    <property type="match status" value="1"/>
</dbReference>
<dbReference type="STRING" id="758825.SAMN02982985_02942"/>
<accession>A0A1I4NGQ6</accession>
<dbReference type="EMBL" id="FOTW01000013">
    <property type="protein sequence ID" value="SFM14490.1"/>
    <property type="molecule type" value="Genomic_DNA"/>
</dbReference>
<name>A0A1I4NGQ6_9BURK</name>